<feature type="transmembrane region" description="Helical" evidence="7">
    <location>
        <begin position="242"/>
        <end position="262"/>
    </location>
</feature>
<dbReference type="GO" id="GO:0022857">
    <property type="term" value="F:transmembrane transporter activity"/>
    <property type="evidence" value="ECO:0007669"/>
    <property type="project" value="InterPro"/>
</dbReference>
<evidence type="ECO:0000313" key="9">
    <source>
        <dbReference type="EMBL" id="PRO64401.1"/>
    </source>
</evidence>
<reference evidence="9 10" key="1">
    <citation type="submission" date="2018-03" db="EMBL/GenBank/DDBJ databases">
        <title>Bacillus urumqiensis sp. nov., a moderately haloalkaliphilic bacterium isolated from a salt lake.</title>
        <authorList>
            <person name="Zhao B."/>
            <person name="Liao Z."/>
        </authorList>
    </citation>
    <scope>NUCLEOTIDE SEQUENCE [LARGE SCALE GENOMIC DNA]</scope>
    <source>
        <strain evidence="9 10">BZ-SZ-XJ18</strain>
    </source>
</reference>
<accession>A0A2P6MDN7</accession>
<evidence type="ECO:0000256" key="3">
    <source>
        <dbReference type="ARBA" id="ARBA00022692"/>
    </source>
</evidence>
<evidence type="ECO:0000256" key="1">
    <source>
        <dbReference type="ARBA" id="ARBA00004651"/>
    </source>
</evidence>
<evidence type="ECO:0000256" key="6">
    <source>
        <dbReference type="ARBA" id="ARBA00034125"/>
    </source>
</evidence>
<proteinExistence type="inferred from homology"/>
<keyword evidence="2" id="KW-1003">Cell membrane</keyword>
<dbReference type="Pfam" id="PF06738">
    <property type="entry name" value="ThrE"/>
    <property type="match status" value="1"/>
</dbReference>
<dbReference type="AlphaFoldDB" id="A0A2P6MDN7"/>
<dbReference type="GO" id="GO:0015744">
    <property type="term" value="P:succinate transport"/>
    <property type="evidence" value="ECO:0007669"/>
    <property type="project" value="TreeGrafter"/>
</dbReference>
<dbReference type="PANTHER" id="PTHR34390:SF2">
    <property type="entry name" value="SUCCINATE TRANSPORTER SUBUNIT YJJP-RELATED"/>
    <property type="match status" value="1"/>
</dbReference>
<comment type="caution">
    <text evidence="9">The sequence shown here is derived from an EMBL/GenBank/DDBJ whole genome shotgun (WGS) entry which is preliminary data.</text>
</comment>
<keyword evidence="4 7" id="KW-1133">Transmembrane helix</keyword>
<gene>
    <name evidence="9" type="ORF">C6I21_15005</name>
</gene>
<name>A0A2P6MDN7_ALKUR</name>
<sequence length="263" mass="28060">MTPEWTKETALGAKADKVMDVCLLAGEIMLTYGAETYRVEETIERMAEAAGFTNVHCFSTTTGIFLSFEEEKGKGDLMQMVRVDDRMQDLNKVTEVNQVSREFTGGFLTVQEAERRLEEIIEAKIQYPIWLIHIGSGVAGGGFSYLFGGGLFDLIPAFFAAVIASVTLVQIEGYLKVRFASELAAAFAGSTSAIAFVALGLGSSMDQVIIGSLMPLVPGVPLTNAVRDLLSGDLLAGISRGVEALLTSLSIASGVALAVSIFL</sequence>
<organism evidence="9 10">
    <name type="scientific">Alkalicoccus urumqiensis</name>
    <name type="common">Bacillus urumqiensis</name>
    <dbReference type="NCBI Taxonomy" id="1548213"/>
    <lineage>
        <taxon>Bacteria</taxon>
        <taxon>Bacillati</taxon>
        <taxon>Bacillota</taxon>
        <taxon>Bacilli</taxon>
        <taxon>Bacillales</taxon>
        <taxon>Bacillaceae</taxon>
        <taxon>Alkalicoccus</taxon>
    </lineage>
</organism>
<feature type="domain" description="Threonine/serine exporter-like N-terminal" evidence="8">
    <location>
        <begin position="20"/>
        <end position="261"/>
    </location>
</feature>
<dbReference type="Proteomes" id="UP000243650">
    <property type="component" value="Unassembled WGS sequence"/>
</dbReference>
<comment type="subcellular location">
    <subcellularLocation>
        <location evidence="1">Cell membrane</location>
        <topology evidence="1">Multi-pass membrane protein</topology>
    </subcellularLocation>
</comment>
<evidence type="ECO:0000256" key="4">
    <source>
        <dbReference type="ARBA" id="ARBA00022989"/>
    </source>
</evidence>
<feature type="transmembrane region" description="Helical" evidence="7">
    <location>
        <begin position="154"/>
        <end position="171"/>
    </location>
</feature>
<evidence type="ECO:0000259" key="8">
    <source>
        <dbReference type="Pfam" id="PF06738"/>
    </source>
</evidence>
<dbReference type="OrthoDB" id="9813917at2"/>
<feature type="transmembrane region" description="Helical" evidence="7">
    <location>
        <begin position="183"/>
        <end position="202"/>
    </location>
</feature>
<keyword evidence="3 7" id="KW-0812">Transmembrane</keyword>
<dbReference type="GO" id="GO:0005886">
    <property type="term" value="C:plasma membrane"/>
    <property type="evidence" value="ECO:0007669"/>
    <property type="project" value="UniProtKB-SubCell"/>
</dbReference>
<keyword evidence="5 7" id="KW-0472">Membrane</keyword>
<evidence type="ECO:0000256" key="7">
    <source>
        <dbReference type="SAM" id="Phobius"/>
    </source>
</evidence>
<keyword evidence="10" id="KW-1185">Reference proteome</keyword>
<evidence type="ECO:0000256" key="2">
    <source>
        <dbReference type="ARBA" id="ARBA00022475"/>
    </source>
</evidence>
<dbReference type="InterPro" id="IPR010619">
    <property type="entry name" value="ThrE-like_N"/>
</dbReference>
<dbReference type="EMBL" id="PVNS01000017">
    <property type="protein sequence ID" value="PRO64401.1"/>
    <property type="molecule type" value="Genomic_DNA"/>
</dbReference>
<protein>
    <recommendedName>
        <fullName evidence="8">Threonine/serine exporter-like N-terminal domain-containing protein</fullName>
    </recommendedName>
</protein>
<evidence type="ECO:0000256" key="5">
    <source>
        <dbReference type="ARBA" id="ARBA00023136"/>
    </source>
</evidence>
<dbReference type="InterPro" id="IPR050539">
    <property type="entry name" value="ThrE_Dicarb/AminoAcid_Exp"/>
</dbReference>
<dbReference type="RefSeq" id="WP_105960293.1">
    <property type="nucleotide sequence ID" value="NZ_PVNS01000017.1"/>
</dbReference>
<feature type="transmembrane region" description="Helical" evidence="7">
    <location>
        <begin position="125"/>
        <end position="148"/>
    </location>
</feature>
<evidence type="ECO:0000313" key="10">
    <source>
        <dbReference type="Proteomes" id="UP000243650"/>
    </source>
</evidence>
<dbReference type="PANTHER" id="PTHR34390">
    <property type="entry name" value="UPF0442 PROTEIN YJJB-RELATED"/>
    <property type="match status" value="1"/>
</dbReference>
<comment type="similarity">
    <text evidence="6">Belongs to the ThrE exporter (TC 2.A.79) family.</text>
</comment>